<proteinExistence type="inferred from homology"/>
<keyword evidence="3" id="KW-0547">Nucleotide-binding</keyword>
<dbReference type="GO" id="GO:0016887">
    <property type="term" value="F:ATP hydrolysis activity"/>
    <property type="evidence" value="ECO:0007669"/>
    <property type="project" value="InterPro"/>
</dbReference>
<dbReference type="SUPFAM" id="SSF52540">
    <property type="entry name" value="P-loop containing nucleoside triphosphate hydrolases"/>
    <property type="match status" value="1"/>
</dbReference>
<evidence type="ECO:0000313" key="6">
    <source>
        <dbReference type="EMBL" id="RWX73423.1"/>
    </source>
</evidence>
<dbReference type="Proteomes" id="UP000288215">
    <property type="component" value="Unassembled WGS sequence"/>
</dbReference>
<dbReference type="InterPro" id="IPR027417">
    <property type="entry name" value="P-loop_NTPase"/>
</dbReference>
<sequence length="312" mass="33956">MEAIVAQNLTKKFDSFTAVDGLSLEVHEGEVFGLLGPNGAGKTTTIRMLACIISPTSGTAQIHGRDITKDPAAVRAMVGVQTESPSLYERLTALENLEFFARAYGMGDPARIQPRIRELLEFFDLWERRGDRVAVFSKGMKQKLAIARAIIHDPPVLFLDEPTSGLDPEASKLIRDLILKLSRTERRTILISTHRLEDAERICSRVGIILRGELKVTGTPEELRRRVAGEAKVVIRVLGAAPELAGSINGIPGVSRVEAGSGELVVSTGDPALTTPDIVRRIVEMGGQILSVRPFLPSLEEAYLSIVEGMRG</sequence>
<comment type="similarity">
    <text evidence="1">Belongs to the ABC transporter superfamily.</text>
</comment>
<dbReference type="PROSITE" id="PS00211">
    <property type="entry name" value="ABC_TRANSPORTER_1"/>
    <property type="match status" value="1"/>
</dbReference>
<dbReference type="PANTHER" id="PTHR43335">
    <property type="entry name" value="ABC TRANSPORTER, ATP-BINDING PROTEIN"/>
    <property type="match status" value="1"/>
</dbReference>
<evidence type="ECO:0000259" key="5">
    <source>
        <dbReference type="PROSITE" id="PS50893"/>
    </source>
</evidence>
<dbReference type="PANTHER" id="PTHR43335:SF4">
    <property type="entry name" value="ABC TRANSPORTER, ATP-BINDING PROTEIN"/>
    <property type="match status" value="1"/>
</dbReference>
<dbReference type="EMBL" id="RXGA01000003">
    <property type="protein sequence ID" value="RWX73423.1"/>
    <property type="molecule type" value="Genomic_DNA"/>
</dbReference>
<comment type="caution">
    <text evidence="6">The sequence shown here is derived from an EMBL/GenBank/DDBJ whole genome shotgun (WGS) entry which is preliminary data.</text>
</comment>
<dbReference type="InterPro" id="IPR003439">
    <property type="entry name" value="ABC_transporter-like_ATP-bd"/>
</dbReference>
<dbReference type="Gene3D" id="3.40.50.300">
    <property type="entry name" value="P-loop containing nucleotide triphosphate hydrolases"/>
    <property type="match status" value="1"/>
</dbReference>
<dbReference type="Pfam" id="PF00005">
    <property type="entry name" value="ABC_tran"/>
    <property type="match status" value="1"/>
</dbReference>
<feature type="domain" description="ABC transporter" evidence="5">
    <location>
        <begin position="4"/>
        <end position="236"/>
    </location>
</feature>
<dbReference type="GO" id="GO:0005524">
    <property type="term" value="F:ATP binding"/>
    <property type="evidence" value="ECO:0007669"/>
    <property type="project" value="UniProtKB-KW"/>
</dbReference>
<evidence type="ECO:0000313" key="7">
    <source>
        <dbReference type="Proteomes" id="UP000288215"/>
    </source>
</evidence>
<keyword evidence="2" id="KW-0813">Transport</keyword>
<dbReference type="InterPro" id="IPR017871">
    <property type="entry name" value="ABC_transporter-like_CS"/>
</dbReference>
<accession>A0A3S3VCC1</accession>
<dbReference type="AlphaFoldDB" id="A0A3S3VCC1"/>
<dbReference type="InterPro" id="IPR003593">
    <property type="entry name" value="AAA+_ATPase"/>
</dbReference>
<dbReference type="InterPro" id="IPR025302">
    <property type="entry name" value="DrrA1/2-like_C"/>
</dbReference>
<keyword evidence="4 6" id="KW-0067">ATP-binding</keyword>
<evidence type="ECO:0000256" key="4">
    <source>
        <dbReference type="ARBA" id="ARBA00022840"/>
    </source>
</evidence>
<evidence type="ECO:0000256" key="1">
    <source>
        <dbReference type="ARBA" id="ARBA00005417"/>
    </source>
</evidence>
<evidence type="ECO:0000256" key="2">
    <source>
        <dbReference type="ARBA" id="ARBA00022448"/>
    </source>
</evidence>
<dbReference type="SMART" id="SM00382">
    <property type="entry name" value="AAA"/>
    <property type="match status" value="1"/>
</dbReference>
<dbReference type="Pfam" id="PF13732">
    <property type="entry name" value="DrrA1-3_C"/>
    <property type="match status" value="1"/>
</dbReference>
<gene>
    <name evidence="6" type="ORF">Metus_1397</name>
</gene>
<evidence type="ECO:0000256" key="3">
    <source>
        <dbReference type="ARBA" id="ARBA00022741"/>
    </source>
</evidence>
<dbReference type="PROSITE" id="PS50893">
    <property type="entry name" value="ABC_TRANSPORTER_2"/>
    <property type="match status" value="1"/>
</dbReference>
<organism evidence="6 7">
    <name type="scientific">Methanosuratincola subterraneus</name>
    <dbReference type="NCBI Taxonomy" id="2593994"/>
    <lineage>
        <taxon>Archaea</taxon>
        <taxon>Thermoproteota</taxon>
        <taxon>Methanosuratincolia</taxon>
        <taxon>Candidatus Methanomethylicales</taxon>
        <taxon>Candidatus Methanomethylicaceae</taxon>
        <taxon>Candidatus Methanosuratincola (ex Vanwonterghem et al. 2016)</taxon>
    </lineage>
</organism>
<reference evidence="6 7" key="1">
    <citation type="submission" date="2018-12" db="EMBL/GenBank/DDBJ databases">
        <title>The complete genome of the methanogenic archaea of the candidate phylum Verstraetearchaeota, obtained from the metagenome of underground thermal water.</title>
        <authorList>
            <person name="Kadnikov V.V."/>
            <person name="Mardanov A.V."/>
            <person name="Beletsky A.V."/>
            <person name="Karnachuk O.V."/>
            <person name="Ravin N.V."/>
        </authorList>
    </citation>
    <scope>NUCLEOTIDE SEQUENCE [LARGE SCALE GENOMIC DNA]</scope>
    <source>
        <strain evidence="6">Ch88</strain>
    </source>
</reference>
<protein>
    <submittedName>
        <fullName evidence="6">Efflux ABC transporter, ATP-binding protein</fullName>
    </submittedName>
</protein>
<name>A0A3S3VCC1_METS7</name>